<dbReference type="Pfam" id="PF13561">
    <property type="entry name" value="adh_short_C2"/>
    <property type="match status" value="1"/>
</dbReference>
<keyword evidence="10" id="KW-0443">Lipid metabolism</keyword>
<dbReference type="InterPro" id="IPR057326">
    <property type="entry name" value="KR_dom"/>
</dbReference>
<evidence type="ECO:0000256" key="5">
    <source>
        <dbReference type="ARBA" id="ARBA00023002"/>
    </source>
</evidence>
<dbReference type="GO" id="GO:0006633">
    <property type="term" value="P:fatty acid biosynthetic process"/>
    <property type="evidence" value="ECO:0007669"/>
    <property type="project" value="UniProtKB-UniPathway"/>
</dbReference>
<dbReference type="PRINTS" id="PR00080">
    <property type="entry name" value="SDRFAMILY"/>
</dbReference>
<evidence type="ECO:0000259" key="11">
    <source>
        <dbReference type="SMART" id="SM00822"/>
    </source>
</evidence>
<comment type="subunit">
    <text evidence="10">Homotetramer.</text>
</comment>
<dbReference type="PANTHER" id="PTHR42879:SF2">
    <property type="entry name" value="3-OXOACYL-[ACYL-CARRIER-PROTEIN] REDUCTASE FABG"/>
    <property type="match status" value="1"/>
</dbReference>
<evidence type="ECO:0000256" key="1">
    <source>
        <dbReference type="ARBA" id="ARBA00005194"/>
    </source>
</evidence>
<dbReference type="GO" id="GO:0051287">
    <property type="term" value="F:NAD binding"/>
    <property type="evidence" value="ECO:0007669"/>
    <property type="project" value="UniProtKB-UniRule"/>
</dbReference>
<dbReference type="InterPro" id="IPR050259">
    <property type="entry name" value="SDR"/>
</dbReference>
<feature type="domain" description="Ketoreductase" evidence="11">
    <location>
        <begin position="5"/>
        <end position="185"/>
    </location>
</feature>
<dbReference type="OrthoDB" id="9803333at2"/>
<evidence type="ECO:0000256" key="8">
    <source>
        <dbReference type="PIRSR" id="PIRSR611284-1"/>
    </source>
</evidence>
<organism evidence="12 13">
    <name type="scientific">Papillibacter cinnamivorans DSM 12816</name>
    <dbReference type="NCBI Taxonomy" id="1122930"/>
    <lineage>
        <taxon>Bacteria</taxon>
        <taxon>Bacillati</taxon>
        <taxon>Bacillota</taxon>
        <taxon>Clostridia</taxon>
        <taxon>Eubacteriales</taxon>
        <taxon>Oscillospiraceae</taxon>
        <taxon>Papillibacter</taxon>
    </lineage>
</organism>
<dbReference type="Proteomes" id="UP000192790">
    <property type="component" value="Unassembled WGS sequence"/>
</dbReference>
<feature type="binding site" evidence="9">
    <location>
        <position position="89"/>
    </location>
    <ligand>
        <name>NADP(+)</name>
        <dbReference type="ChEBI" id="CHEBI:58349"/>
    </ligand>
</feature>
<dbReference type="InterPro" id="IPR020904">
    <property type="entry name" value="Sc_DH/Rdtase_CS"/>
</dbReference>
<protein>
    <recommendedName>
        <fullName evidence="3 10">3-oxoacyl-[acyl-carrier-protein] reductase</fullName>
        <ecNumber evidence="3 10">1.1.1.100</ecNumber>
    </recommendedName>
</protein>
<comment type="function">
    <text evidence="10">Catalyzes the NADPH-dependent reduction of beta-ketoacyl-ACP substrates to beta-hydroxyacyl-ACP products, the first reductive step in the elongation cycle of fatty acid biosynthesis.</text>
</comment>
<comment type="similarity">
    <text evidence="2 10">Belongs to the short-chain dehydrogenases/reductases (SDR) family.</text>
</comment>
<comment type="pathway">
    <text evidence="1 10">Lipid metabolism; fatty acid biosynthesis.</text>
</comment>
<proteinExistence type="inferred from homology"/>
<evidence type="ECO:0000256" key="3">
    <source>
        <dbReference type="ARBA" id="ARBA00012948"/>
    </source>
</evidence>
<reference evidence="12 13" key="1">
    <citation type="submission" date="2017-04" db="EMBL/GenBank/DDBJ databases">
        <authorList>
            <person name="Afonso C.L."/>
            <person name="Miller P.J."/>
            <person name="Scott M.A."/>
            <person name="Spackman E."/>
            <person name="Goraichik I."/>
            <person name="Dimitrov K.M."/>
            <person name="Suarez D.L."/>
            <person name="Swayne D.E."/>
        </authorList>
    </citation>
    <scope>NUCLEOTIDE SEQUENCE [LARGE SCALE GENOMIC DNA]</scope>
    <source>
        <strain evidence="12 13">DSM 12816</strain>
    </source>
</reference>
<dbReference type="EMBL" id="FWXW01000004">
    <property type="protein sequence ID" value="SMC60088.1"/>
    <property type="molecule type" value="Genomic_DNA"/>
</dbReference>
<dbReference type="SUPFAM" id="SSF51735">
    <property type="entry name" value="NAD(P)-binding Rossmann-fold domains"/>
    <property type="match status" value="1"/>
</dbReference>
<dbReference type="AlphaFoldDB" id="A0A1W2AIL0"/>
<dbReference type="FunFam" id="3.40.50.720:FF:000115">
    <property type="entry name" value="3-oxoacyl-[acyl-carrier-protein] reductase FabG"/>
    <property type="match status" value="1"/>
</dbReference>
<dbReference type="NCBIfam" id="TIGR01830">
    <property type="entry name" value="3oxo_ACP_reduc"/>
    <property type="match status" value="1"/>
</dbReference>
<dbReference type="CDD" id="cd05333">
    <property type="entry name" value="BKR_SDR_c"/>
    <property type="match status" value="1"/>
</dbReference>
<dbReference type="InterPro" id="IPR002347">
    <property type="entry name" value="SDR_fam"/>
</dbReference>
<keyword evidence="5 10" id="KW-0560">Oxidoreductase</keyword>
<keyword evidence="6" id="KW-0753">Steroid metabolism</keyword>
<dbReference type="SMART" id="SM00822">
    <property type="entry name" value="PKS_KR"/>
    <property type="match status" value="1"/>
</dbReference>
<dbReference type="InterPro" id="IPR036291">
    <property type="entry name" value="NAD(P)-bd_dom_sf"/>
</dbReference>
<dbReference type="NCBIfam" id="NF009466">
    <property type="entry name" value="PRK12826.1-2"/>
    <property type="match status" value="1"/>
</dbReference>
<evidence type="ECO:0000256" key="6">
    <source>
        <dbReference type="ARBA" id="ARBA00023221"/>
    </source>
</evidence>
<keyword evidence="10" id="KW-0276">Fatty acid metabolism</keyword>
<keyword evidence="10" id="KW-0444">Lipid biosynthesis</keyword>
<name>A0A1W2AIL0_9FIRM</name>
<dbReference type="UniPathway" id="UPA00094"/>
<dbReference type="PRINTS" id="PR00081">
    <property type="entry name" value="GDHRDH"/>
</dbReference>
<keyword evidence="13" id="KW-1185">Reference proteome</keyword>
<dbReference type="STRING" id="1122930.SAMN02745168_1725"/>
<accession>A0A1W2AIL0</accession>
<dbReference type="Gene3D" id="3.40.50.720">
    <property type="entry name" value="NAD(P)-binding Rossmann-like Domain"/>
    <property type="match status" value="1"/>
</dbReference>
<evidence type="ECO:0000256" key="10">
    <source>
        <dbReference type="RuleBase" id="RU366074"/>
    </source>
</evidence>
<sequence length="247" mass="26180">MLKGKTAVITGGSRGIGRAVALGLAREGAQVAILYSGDPAAAEQVCEEARAMGVKAEHYRCDVSDFSAAKETVRQIEGTFGGIDILVNNAGITRDKLVPQMKEEDFDRVLDVNLKGAFNMIRHTYMGFAKKRGGRIINISSVAGIMGNPGQANYAAAKAGMLGLTKTVARELAGRNVTCNAIAPGFIDTAMTEALPPETVRQALESVPMKRMGRPENIAHMAVFLASELAEYVTGQVICVDGGMCMV</sequence>
<dbReference type="InterPro" id="IPR011284">
    <property type="entry name" value="3oxo_ACP_reduc"/>
</dbReference>
<keyword evidence="4 9" id="KW-0521">NADP</keyword>
<evidence type="ECO:0000256" key="2">
    <source>
        <dbReference type="ARBA" id="ARBA00006484"/>
    </source>
</evidence>
<dbReference type="PANTHER" id="PTHR42879">
    <property type="entry name" value="3-OXOACYL-(ACYL-CARRIER-PROTEIN) REDUCTASE"/>
    <property type="match status" value="1"/>
</dbReference>
<dbReference type="RefSeq" id="WP_084234424.1">
    <property type="nucleotide sequence ID" value="NZ_FWXW01000004.1"/>
</dbReference>
<dbReference type="GO" id="GO:0004316">
    <property type="term" value="F:3-oxoacyl-[acyl-carrier-protein] reductase (NADPH) activity"/>
    <property type="evidence" value="ECO:0007669"/>
    <property type="project" value="UniProtKB-UniRule"/>
</dbReference>
<dbReference type="EC" id="1.1.1.100" evidence="3 10"/>
<dbReference type="NCBIfam" id="NF004198">
    <property type="entry name" value="PRK05653.1-3"/>
    <property type="match status" value="1"/>
</dbReference>
<evidence type="ECO:0000256" key="7">
    <source>
        <dbReference type="ARBA" id="ARBA00048508"/>
    </source>
</evidence>
<feature type="binding site" evidence="9">
    <location>
        <position position="187"/>
    </location>
    <ligand>
        <name>NADP(+)</name>
        <dbReference type="ChEBI" id="CHEBI:58349"/>
    </ligand>
</feature>
<evidence type="ECO:0000256" key="9">
    <source>
        <dbReference type="PIRSR" id="PIRSR611284-2"/>
    </source>
</evidence>
<dbReference type="NCBIfam" id="NF005559">
    <property type="entry name" value="PRK07231.1"/>
    <property type="match status" value="1"/>
</dbReference>
<evidence type="ECO:0000313" key="13">
    <source>
        <dbReference type="Proteomes" id="UP000192790"/>
    </source>
</evidence>
<evidence type="ECO:0000313" key="12">
    <source>
        <dbReference type="EMBL" id="SMC60088.1"/>
    </source>
</evidence>
<comment type="catalytic activity">
    <reaction evidence="7 10">
        <text>a (3R)-hydroxyacyl-[ACP] + NADP(+) = a 3-oxoacyl-[ACP] + NADPH + H(+)</text>
        <dbReference type="Rhea" id="RHEA:17397"/>
        <dbReference type="Rhea" id="RHEA-COMP:9916"/>
        <dbReference type="Rhea" id="RHEA-COMP:9945"/>
        <dbReference type="ChEBI" id="CHEBI:15378"/>
        <dbReference type="ChEBI" id="CHEBI:57783"/>
        <dbReference type="ChEBI" id="CHEBI:58349"/>
        <dbReference type="ChEBI" id="CHEBI:78776"/>
        <dbReference type="ChEBI" id="CHEBI:78827"/>
        <dbReference type="EC" id="1.1.1.100"/>
    </reaction>
</comment>
<gene>
    <name evidence="12" type="ORF">SAMN02745168_1725</name>
</gene>
<dbReference type="GO" id="GO:0008202">
    <property type="term" value="P:steroid metabolic process"/>
    <property type="evidence" value="ECO:0007669"/>
    <property type="project" value="UniProtKB-KW"/>
</dbReference>
<keyword evidence="10" id="KW-0275">Fatty acid biosynthesis</keyword>
<feature type="active site" description="Proton acceptor" evidence="8">
    <location>
        <position position="154"/>
    </location>
</feature>
<dbReference type="PROSITE" id="PS00061">
    <property type="entry name" value="ADH_SHORT"/>
    <property type="match status" value="1"/>
</dbReference>
<feature type="binding site" evidence="9">
    <location>
        <begin position="154"/>
        <end position="158"/>
    </location>
    <ligand>
        <name>NADP(+)</name>
        <dbReference type="ChEBI" id="CHEBI:58349"/>
    </ligand>
</feature>
<feature type="binding site" evidence="9">
    <location>
        <begin position="11"/>
        <end position="14"/>
    </location>
    <ligand>
        <name>NADP(+)</name>
        <dbReference type="ChEBI" id="CHEBI:58349"/>
    </ligand>
</feature>
<evidence type="ECO:0000256" key="4">
    <source>
        <dbReference type="ARBA" id="ARBA00022857"/>
    </source>
</evidence>